<comment type="caution">
    <text evidence="2">The sequence shown here is derived from an EMBL/GenBank/DDBJ whole genome shotgun (WGS) entry which is preliminary data.</text>
</comment>
<reference evidence="2 3" key="1">
    <citation type="journal article" date="2022" name="Allergy">
        <title>Genome assembly and annotation of Periplaneta americana reveal a comprehensive cockroach allergen profile.</title>
        <authorList>
            <person name="Wang L."/>
            <person name="Xiong Q."/>
            <person name="Saelim N."/>
            <person name="Wang L."/>
            <person name="Nong W."/>
            <person name="Wan A.T."/>
            <person name="Shi M."/>
            <person name="Liu X."/>
            <person name="Cao Q."/>
            <person name="Hui J.H.L."/>
            <person name="Sookrung N."/>
            <person name="Leung T.F."/>
            <person name="Tungtrongchitr A."/>
            <person name="Tsui S.K.W."/>
        </authorList>
    </citation>
    <scope>NUCLEOTIDE SEQUENCE [LARGE SCALE GENOMIC DNA]</scope>
    <source>
        <strain evidence="2">PWHHKU_190912</strain>
    </source>
</reference>
<keyword evidence="3" id="KW-1185">Reference proteome</keyword>
<protein>
    <recommendedName>
        <fullName evidence="1">DUF4817 domain-containing protein</fullName>
    </recommendedName>
</protein>
<organism evidence="2 3">
    <name type="scientific">Periplaneta americana</name>
    <name type="common">American cockroach</name>
    <name type="synonym">Blatta americana</name>
    <dbReference type="NCBI Taxonomy" id="6978"/>
    <lineage>
        <taxon>Eukaryota</taxon>
        <taxon>Metazoa</taxon>
        <taxon>Ecdysozoa</taxon>
        <taxon>Arthropoda</taxon>
        <taxon>Hexapoda</taxon>
        <taxon>Insecta</taxon>
        <taxon>Pterygota</taxon>
        <taxon>Neoptera</taxon>
        <taxon>Polyneoptera</taxon>
        <taxon>Dictyoptera</taxon>
        <taxon>Blattodea</taxon>
        <taxon>Blattoidea</taxon>
        <taxon>Blattidae</taxon>
        <taxon>Blattinae</taxon>
        <taxon>Periplaneta</taxon>
    </lineage>
</organism>
<evidence type="ECO:0000313" key="3">
    <source>
        <dbReference type="Proteomes" id="UP001148838"/>
    </source>
</evidence>
<dbReference type="Proteomes" id="UP001148838">
    <property type="component" value="Unassembled WGS sequence"/>
</dbReference>
<dbReference type="Pfam" id="PF16087">
    <property type="entry name" value="DUF4817"/>
    <property type="match status" value="1"/>
</dbReference>
<dbReference type="InterPro" id="IPR032135">
    <property type="entry name" value="DUF4817"/>
</dbReference>
<accession>A0ABQ8SL65</accession>
<sequence length="124" mass="14606">MRMSLASDVLFSFRNLDLDLGEKKLPIFAYEENDLTLDSSPFFGLITAHLGYSVTTELFSPSFTAEYADIVYVYGLCNGSFLRAVGEYERRFPKRRVPYRRVFTVYGVGWKTWYTKGRWKRERR</sequence>
<evidence type="ECO:0000313" key="2">
    <source>
        <dbReference type="EMBL" id="KAJ4434877.1"/>
    </source>
</evidence>
<feature type="domain" description="DUF4817" evidence="1">
    <location>
        <begin position="65"/>
        <end position="103"/>
    </location>
</feature>
<dbReference type="EMBL" id="JAJSOF020000025">
    <property type="protein sequence ID" value="KAJ4434877.1"/>
    <property type="molecule type" value="Genomic_DNA"/>
</dbReference>
<gene>
    <name evidence="2" type="ORF">ANN_23448</name>
</gene>
<evidence type="ECO:0000259" key="1">
    <source>
        <dbReference type="Pfam" id="PF16087"/>
    </source>
</evidence>
<name>A0ABQ8SL65_PERAM</name>
<proteinExistence type="predicted"/>